<feature type="transmembrane region" description="Helical" evidence="1">
    <location>
        <begin position="127"/>
        <end position="147"/>
    </location>
</feature>
<dbReference type="AlphaFoldDB" id="A0A8C7S808"/>
<proteinExistence type="predicted"/>
<name>A0A8C7S808_ONCMY</name>
<reference evidence="2" key="2">
    <citation type="submission" date="2025-08" db="UniProtKB">
        <authorList>
            <consortium name="Ensembl"/>
        </authorList>
    </citation>
    <scope>IDENTIFICATION</scope>
</reference>
<keyword evidence="1" id="KW-0812">Transmembrane</keyword>
<feature type="transmembrane region" description="Helical" evidence="1">
    <location>
        <begin position="61"/>
        <end position="81"/>
    </location>
</feature>
<feature type="transmembrane region" description="Helical" evidence="1">
    <location>
        <begin position="31"/>
        <end position="49"/>
    </location>
</feature>
<accession>A0A8C7S808</accession>
<dbReference type="GeneTree" id="ENSGT01070000255337"/>
<keyword evidence="1" id="KW-1133">Transmembrane helix</keyword>
<keyword evidence="3" id="KW-1185">Reference proteome</keyword>
<feature type="transmembrane region" description="Helical" evidence="1">
    <location>
        <begin position="90"/>
        <end position="115"/>
    </location>
</feature>
<protein>
    <submittedName>
        <fullName evidence="2">Uncharacterized protein</fullName>
    </submittedName>
</protein>
<organism evidence="2 3">
    <name type="scientific">Oncorhynchus mykiss</name>
    <name type="common">Rainbow trout</name>
    <name type="synonym">Salmo gairdneri</name>
    <dbReference type="NCBI Taxonomy" id="8022"/>
    <lineage>
        <taxon>Eukaryota</taxon>
        <taxon>Metazoa</taxon>
        <taxon>Chordata</taxon>
        <taxon>Craniata</taxon>
        <taxon>Vertebrata</taxon>
        <taxon>Euteleostomi</taxon>
        <taxon>Actinopterygii</taxon>
        <taxon>Neopterygii</taxon>
        <taxon>Teleostei</taxon>
        <taxon>Protacanthopterygii</taxon>
        <taxon>Salmoniformes</taxon>
        <taxon>Salmonidae</taxon>
        <taxon>Salmoninae</taxon>
        <taxon>Oncorhynchus</taxon>
    </lineage>
</organism>
<dbReference type="Proteomes" id="UP000694395">
    <property type="component" value="Chromosome 26"/>
</dbReference>
<feature type="transmembrane region" description="Helical" evidence="1">
    <location>
        <begin position="159"/>
        <end position="185"/>
    </location>
</feature>
<feature type="transmembrane region" description="Helical" evidence="1">
    <location>
        <begin position="205"/>
        <end position="225"/>
    </location>
</feature>
<reference evidence="2" key="3">
    <citation type="submission" date="2025-09" db="UniProtKB">
        <authorList>
            <consortium name="Ensembl"/>
        </authorList>
    </citation>
    <scope>IDENTIFICATION</scope>
</reference>
<keyword evidence="1" id="KW-0472">Membrane</keyword>
<evidence type="ECO:0000256" key="1">
    <source>
        <dbReference type="SAM" id="Phobius"/>
    </source>
</evidence>
<evidence type="ECO:0000313" key="3">
    <source>
        <dbReference type="Proteomes" id="UP000694395"/>
    </source>
</evidence>
<dbReference type="Ensembl" id="ENSOMYT00000068514.2">
    <property type="protein sequence ID" value="ENSOMYP00000062923.2"/>
    <property type="gene ID" value="ENSOMYG00000029106.2"/>
</dbReference>
<evidence type="ECO:0000313" key="2">
    <source>
        <dbReference type="Ensembl" id="ENSOMYP00000062923.2"/>
    </source>
</evidence>
<sequence length="235" mass="23962">MRRSSTDIFTSGFSAASLIFLRLAKEGTTSISFSFSLLALICCMIASLVENMWKSMASHIFIALGASVSFSSSGSTTMCFLRRDQPLNMVFILLGFIAFSAALARLGLAVGAWGLSTLSTLSTVEDAVVSISMGFGEGGTYTVGMLAGLGSGGDLAKTLVSILCCIMGIASTVGLKQGLVSLVGSVEGGTYTVGLLAGLGSGDDLAKTLVSILCCIMGIASTVGLKQGLVSLVGF</sequence>
<reference evidence="2" key="1">
    <citation type="submission" date="2020-07" db="EMBL/GenBank/DDBJ databases">
        <title>A long reads based de novo assembly of the rainbow trout Arlee double haploid line genome.</title>
        <authorList>
            <person name="Gao G."/>
            <person name="Palti Y."/>
        </authorList>
    </citation>
    <scope>NUCLEOTIDE SEQUENCE [LARGE SCALE GENOMIC DNA]</scope>
</reference>